<name>A0AAW0V2V1_SCYPA</name>
<keyword evidence="2" id="KW-1185">Reference proteome</keyword>
<gene>
    <name evidence="1" type="ORF">O3P69_001933</name>
</gene>
<protein>
    <submittedName>
        <fullName evidence="1">Uncharacterized protein</fullName>
    </submittedName>
</protein>
<evidence type="ECO:0000313" key="2">
    <source>
        <dbReference type="Proteomes" id="UP001487740"/>
    </source>
</evidence>
<sequence length="128" mass="13618">MLCLVFDTTWGWILVPRASCHTSRQSGKPAITEVRCPESGVTALDTKARELPMGLIPEFNTTTGETEEGLEWNSFIGDSIVYKRHQGNPTLQVDQKAGLTHSGMGLCEGVGVVVMVVQGDGRGGGGGE</sequence>
<organism evidence="1 2">
    <name type="scientific">Scylla paramamosain</name>
    <name type="common">Mud crab</name>
    <dbReference type="NCBI Taxonomy" id="85552"/>
    <lineage>
        <taxon>Eukaryota</taxon>
        <taxon>Metazoa</taxon>
        <taxon>Ecdysozoa</taxon>
        <taxon>Arthropoda</taxon>
        <taxon>Crustacea</taxon>
        <taxon>Multicrustacea</taxon>
        <taxon>Malacostraca</taxon>
        <taxon>Eumalacostraca</taxon>
        <taxon>Eucarida</taxon>
        <taxon>Decapoda</taxon>
        <taxon>Pleocyemata</taxon>
        <taxon>Brachyura</taxon>
        <taxon>Eubrachyura</taxon>
        <taxon>Portunoidea</taxon>
        <taxon>Portunidae</taxon>
        <taxon>Portuninae</taxon>
        <taxon>Scylla</taxon>
    </lineage>
</organism>
<reference evidence="1 2" key="1">
    <citation type="submission" date="2023-03" db="EMBL/GenBank/DDBJ databases">
        <title>High-quality genome of Scylla paramamosain provides insights in environmental adaptation.</title>
        <authorList>
            <person name="Zhang L."/>
        </authorList>
    </citation>
    <scope>NUCLEOTIDE SEQUENCE [LARGE SCALE GENOMIC DNA]</scope>
    <source>
        <strain evidence="1">LZ_2023a</strain>
        <tissue evidence="1">Muscle</tissue>
    </source>
</reference>
<dbReference type="EMBL" id="JARAKH010000003">
    <property type="protein sequence ID" value="KAK8405783.1"/>
    <property type="molecule type" value="Genomic_DNA"/>
</dbReference>
<comment type="caution">
    <text evidence="1">The sequence shown here is derived from an EMBL/GenBank/DDBJ whole genome shotgun (WGS) entry which is preliminary data.</text>
</comment>
<dbReference type="AlphaFoldDB" id="A0AAW0V2V1"/>
<accession>A0AAW0V2V1</accession>
<evidence type="ECO:0000313" key="1">
    <source>
        <dbReference type="EMBL" id="KAK8405783.1"/>
    </source>
</evidence>
<proteinExistence type="predicted"/>
<dbReference type="Proteomes" id="UP001487740">
    <property type="component" value="Unassembled WGS sequence"/>
</dbReference>